<dbReference type="Gene3D" id="3.40.50.150">
    <property type="entry name" value="Vaccinia Virus protein VP39"/>
    <property type="match status" value="1"/>
</dbReference>
<sequence>MRRPHTNPRIDALGQPRIVLIDASLSQIKENWAFSASGSRLSWNDTHAIGRVNRFHHALPVPGFAMSDTVARAYELLHAQDRAGAMALLREDNGLEAAGLLGELLLEDGQAGEAAGALSRAVAADPDHIPWRRALVTALMMAGREEEALSQCRDLLTRRPDDAVGQVRMARLLLDGGERDAALGHAREARFLAKGDLDITTATAAILTDADEALAAVEILDAALRQAHPADPAQPFGWVALGKAWLHLGEPEKAAKAWQHALEMDEADPAGATPLLAGVAGAGAQTSLPPAFVRALFDTYADRFDRELVGKLRYDAPQALRQLLLDQGGLTGLRVLDAGCGTGLAGVAVRDMASYLAGFDLSPRMVDKARTRDVYDALWVGELVGSMAERPEAFDLVLAADVLVYIGDLAPVMDAAATTLVSGGRFAFTCERSDGPGFQLHEGRRFAHGEAHIRDAVAAAGLTLTHLAYHSTRIDRGQPVPGWIALAAKA</sequence>
<dbReference type="InterPro" id="IPR029063">
    <property type="entry name" value="SAM-dependent_MTases_sf"/>
</dbReference>
<keyword evidence="1 8" id="KW-0489">Methyltransferase</keyword>
<dbReference type="InterPro" id="IPR011990">
    <property type="entry name" value="TPR-like_helical_dom_sf"/>
</dbReference>
<reference evidence="8 9" key="1">
    <citation type="submission" date="2017-12" db="EMBL/GenBank/DDBJ databases">
        <title>Genomes of bacteria within cyanobacterial aggregates.</title>
        <authorList>
            <person name="Cai H."/>
        </authorList>
    </citation>
    <scope>NUCLEOTIDE SEQUENCE [LARGE SCALE GENOMIC DNA]</scope>
    <source>
        <strain evidence="8 9">TH16</strain>
    </source>
</reference>
<evidence type="ECO:0000313" key="9">
    <source>
        <dbReference type="Proteomes" id="UP000234752"/>
    </source>
</evidence>
<dbReference type="GO" id="GO:0008757">
    <property type="term" value="F:S-adenosylmethionine-dependent methyltransferase activity"/>
    <property type="evidence" value="ECO:0007669"/>
    <property type="project" value="InterPro"/>
</dbReference>
<proteinExistence type="predicted"/>
<dbReference type="InterPro" id="IPR013105">
    <property type="entry name" value="TPR_2"/>
</dbReference>
<evidence type="ECO:0000256" key="3">
    <source>
        <dbReference type="ARBA" id="ARBA00022691"/>
    </source>
</evidence>
<dbReference type="Pfam" id="PF07719">
    <property type="entry name" value="TPR_2"/>
    <property type="match status" value="1"/>
</dbReference>
<evidence type="ECO:0000256" key="1">
    <source>
        <dbReference type="ARBA" id="ARBA00022603"/>
    </source>
</evidence>
<gene>
    <name evidence="8" type="ORF">C0V82_03395</name>
</gene>
<keyword evidence="5 6" id="KW-0802">TPR repeat</keyword>
<dbReference type="EMBL" id="CP025611">
    <property type="protein sequence ID" value="AUN29387.1"/>
    <property type="molecule type" value="Genomic_DNA"/>
</dbReference>
<dbReference type="Proteomes" id="UP000234752">
    <property type="component" value="Chromosome eg_1"/>
</dbReference>
<keyword evidence="9" id="KW-1185">Reference proteome</keyword>
<dbReference type="PROSITE" id="PS50005">
    <property type="entry name" value="TPR"/>
    <property type="match status" value="1"/>
</dbReference>
<evidence type="ECO:0000256" key="4">
    <source>
        <dbReference type="ARBA" id="ARBA00022737"/>
    </source>
</evidence>
<dbReference type="InterPro" id="IPR019734">
    <property type="entry name" value="TPR_rpt"/>
</dbReference>
<organism evidence="8 9">
    <name type="scientific">Niveispirillum cyanobacteriorum</name>
    <dbReference type="NCBI Taxonomy" id="1612173"/>
    <lineage>
        <taxon>Bacteria</taxon>
        <taxon>Pseudomonadati</taxon>
        <taxon>Pseudomonadota</taxon>
        <taxon>Alphaproteobacteria</taxon>
        <taxon>Rhodospirillales</taxon>
        <taxon>Azospirillaceae</taxon>
        <taxon>Niveispirillum</taxon>
    </lineage>
</organism>
<dbReference type="Pfam" id="PF08241">
    <property type="entry name" value="Methyltransf_11"/>
    <property type="match status" value="1"/>
</dbReference>
<keyword evidence="3" id="KW-0949">S-adenosyl-L-methionine</keyword>
<dbReference type="PANTHER" id="PTHR43464">
    <property type="entry name" value="METHYLTRANSFERASE"/>
    <property type="match status" value="1"/>
</dbReference>
<dbReference type="InterPro" id="IPR013216">
    <property type="entry name" value="Methyltransf_11"/>
</dbReference>
<evidence type="ECO:0000259" key="7">
    <source>
        <dbReference type="Pfam" id="PF08241"/>
    </source>
</evidence>
<accession>A0A2K9N8G6</accession>
<feature type="domain" description="Methyltransferase type 11" evidence="7">
    <location>
        <begin position="336"/>
        <end position="428"/>
    </location>
</feature>
<dbReference type="Gene3D" id="1.25.40.10">
    <property type="entry name" value="Tetratricopeptide repeat domain"/>
    <property type="match status" value="2"/>
</dbReference>
<dbReference type="GO" id="GO:0032259">
    <property type="term" value="P:methylation"/>
    <property type="evidence" value="ECO:0007669"/>
    <property type="project" value="UniProtKB-KW"/>
</dbReference>
<evidence type="ECO:0000313" key="8">
    <source>
        <dbReference type="EMBL" id="AUN29387.1"/>
    </source>
</evidence>
<dbReference type="SMART" id="SM00028">
    <property type="entry name" value="TPR"/>
    <property type="match status" value="3"/>
</dbReference>
<keyword evidence="4" id="KW-0677">Repeat</keyword>
<evidence type="ECO:0000256" key="2">
    <source>
        <dbReference type="ARBA" id="ARBA00022679"/>
    </source>
</evidence>
<protein>
    <submittedName>
        <fullName evidence="8">SAM-dependent methyltransferase</fullName>
    </submittedName>
</protein>
<dbReference type="KEGG" id="ncb:C0V82_03395"/>
<dbReference type="CDD" id="cd02440">
    <property type="entry name" value="AdoMet_MTases"/>
    <property type="match status" value="1"/>
</dbReference>
<dbReference type="PANTHER" id="PTHR43464:SF19">
    <property type="entry name" value="UBIQUINONE BIOSYNTHESIS O-METHYLTRANSFERASE, MITOCHONDRIAL"/>
    <property type="match status" value="1"/>
</dbReference>
<evidence type="ECO:0000256" key="6">
    <source>
        <dbReference type="PROSITE-ProRule" id="PRU00339"/>
    </source>
</evidence>
<keyword evidence="2 8" id="KW-0808">Transferase</keyword>
<dbReference type="SUPFAM" id="SSF48452">
    <property type="entry name" value="TPR-like"/>
    <property type="match status" value="1"/>
</dbReference>
<evidence type="ECO:0000256" key="5">
    <source>
        <dbReference type="ARBA" id="ARBA00022803"/>
    </source>
</evidence>
<feature type="repeat" description="TPR" evidence="6">
    <location>
        <begin position="235"/>
        <end position="268"/>
    </location>
</feature>
<dbReference type="AlphaFoldDB" id="A0A2K9N8G6"/>
<dbReference type="SUPFAM" id="SSF53335">
    <property type="entry name" value="S-adenosyl-L-methionine-dependent methyltransferases"/>
    <property type="match status" value="1"/>
</dbReference>
<dbReference type="Pfam" id="PF14559">
    <property type="entry name" value="TPR_19"/>
    <property type="match status" value="1"/>
</dbReference>
<name>A0A2K9N8G6_9PROT</name>